<accession>A0ABT7AZR0</accession>
<comment type="caution">
    <text evidence="7">The sequence shown here is derived from an EMBL/GenBank/DDBJ whole genome shotgun (WGS) entry which is preliminary data.</text>
</comment>
<dbReference type="Gene3D" id="3.40.50.2300">
    <property type="match status" value="2"/>
</dbReference>
<evidence type="ECO:0000256" key="3">
    <source>
        <dbReference type="ARBA" id="ARBA00022729"/>
    </source>
</evidence>
<evidence type="ECO:0000259" key="6">
    <source>
        <dbReference type="Pfam" id="PF13458"/>
    </source>
</evidence>
<evidence type="ECO:0000256" key="5">
    <source>
        <dbReference type="SAM" id="Phobius"/>
    </source>
</evidence>
<dbReference type="InterPro" id="IPR000709">
    <property type="entry name" value="Leu_Ile_Val-bd"/>
</dbReference>
<dbReference type="Proteomes" id="UP001235303">
    <property type="component" value="Unassembled WGS sequence"/>
</dbReference>
<keyword evidence="8" id="KW-1185">Reference proteome</keyword>
<keyword evidence="5" id="KW-0812">Transmembrane</keyword>
<gene>
    <name evidence="7" type="ORF">PMG71_23545</name>
</gene>
<proteinExistence type="inferred from homology"/>
<keyword evidence="2" id="KW-0813">Transport</keyword>
<keyword evidence="4" id="KW-0029">Amino-acid transport</keyword>
<organism evidence="7 8">
    <name type="scientific">Roseofilum acuticapitatum BLCC-M154</name>
    <dbReference type="NCBI Taxonomy" id="3022444"/>
    <lineage>
        <taxon>Bacteria</taxon>
        <taxon>Bacillati</taxon>
        <taxon>Cyanobacteriota</taxon>
        <taxon>Cyanophyceae</taxon>
        <taxon>Desertifilales</taxon>
        <taxon>Desertifilaceae</taxon>
        <taxon>Roseofilum</taxon>
        <taxon>Roseofilum acuticapitatum</taxon>
    </lineage>
</organism>
<sequence length="470" mass="49956">MAQKNDTPILIIALIVGLGVVGFGLWWFLSRGEPEILPTNSATETQNAPANLGPVEERLSLGERLLIEEGATPEKRRAVTEIAEGNWQGAIADLEASLALNRNDPEALIYLNNARIAGQRAYTLAVSVPITTQLNGAQELLRGVAQAQQEINQQGGVKGTPIQILIANDANSPELAVEIAQNLVADDRVLGVIGHFSSGVSLAAAPIYENGQLVMISPTSTSVELSGKGSYIFRTVPSDRFTGTTLSRYLLQGLQKQKVAVFFNSNSSYSKSLKDSFTTALFADGGEVVSELDFASLMFSSSNAVQQATSQGAEAILLASDSTVFNAALDVIVINNRQLPLLGGDSLYKPEVLSVGGAKAQGMVVAIPWHFLANAQSPFAQQSLQLWGGQVNWRTALAYDGAKVLLEAIAREPSRSGIQETLVSPGFQVTGASGTLRFLPSGDRNQSLQLVEVQPGNNSGFGYDFVPLGE</sequence>
<keyword evidence="3" id="KW-0732">Signal</keyword>
<reference evidence="7 8" key="1">
    <citation type="submission" date="2023-01" db="EMBL/GenBank/DDBJ databases">
        <title>Novel diversity within Roseofilum (Cyanobacteria; Desertifilaceae) from marine benthic mats with descriptions of four novel species.</title>
        <authorList>
            <person name="Wang Y."/>
            <person name="Berthold D.E."/>
            <person name="Hu J."/>
            <person name="Lefler F.W."/>
            <person name="Laughinghouse H.D. IV."/>
        </authorList>
    </citation>
    <scope>NUCLEOTIDE SEQUENCE [LARGE SCALE GENOMIC DNA]</scope>
    <source>
        <strain evidence="7 8">BLCC-M154</strain>
    </source>
</reference>
<dbReference type="PANTHER" id="PTHR30483:SF6">
    <property type="entry name" value="PERIPLASMIC BINDING PROTEIN OF ABC TRANSPORTER FOR NATURAL AMINO ACIDS"/>
    <property type="match status" value="1"/>
</dbReference>
<feature type="transmembrane region" description="Helical" evidence="5">
    <location>
        <begin position="9"/>
        <end position="29"/>
    </location>
</feature>
<evidence type="ECO:0000256" key="4">
    <source>
        <dbReference type="ARBA" id="ARBA00022970"/>
    </source>
</evidence>
<dbReference type="RefSeq" id="WP_283756159.1">
    <property type="nucleotide sequence ID" value="NZ_JAQOSP010000150.1"/>
</dbReference>
<comment type="similarity">
    <text evidence="1">Belongs to the leucine-binding protein family.</text>
</comment>
<dbReference type="PANTHER" id="PTHR30483">
    <property type="entry name" value="LEUCINE-SPECIFIC-BINDING PROTEIN"/>
    <property type="match status" value="1"/>
</dbReference>
<feature type="domain" description="Leucine-binding protein" evidence="6">
    <location>
        <begin position="137"/>
        <end position="454"/>
    </location>
</feature>
<dbReference type="InterPro" id="IPR051010">
    <property type="entry name" value="BCAA_transport"/>
</dbReference>
<keyword evidence="5" id="KW-1133">Transmembrane helix</keyword>
<evidence type="ECO:0000256" key="1">
    <source>
        <dbReference type="ARBA" id="ARBA00010062"/>
    </source>
</evidence>
<dbReference type="PRINTS" id="PR00337">
    <property type="entry name" value="LEUILEVALBP"/>
</dbReference>
<evidence type="ECO:0000313" key="8">
    <source>
        <dbReference type="Proteomes" id="UP001235303"/>
    </source>
</evidence>
<dbReference type="SUPFAM" id="SSF53822">
    <property type="entry name" value="Periplasmic binding protein-like I"/>
    <property type="match status" value="1"/>
</dbReference>
<protein>
    <submittedName>
        <fullName evidence="7">ABC transporter substrate-binding protein</fullName>
    </submittedName>
</protein>
<dbReference type="EMBL" id="JAQOSP010000150">
    <property type="protein sequence ID" value="MDJ1172409.1"/>
    <property type="molecule type" value="Genomic_DNA"/>
</dbReference>
<dbReference type="CDD" id="cd06268">
    <property type="entry name" value="PBP1_ABC_transporter_LIVBP-like"/>
    <property type="match status" value="1"/>
</dbReference>
<dbReference type="InterPro" id="IPR028082">
    <property type="entry name" value="Peripla_BP_I"/>
</dbReference>
<dbReference type="Pfam" id="PF13458">
    <property type="entry name" value="Peripla_BP_6"/>
    <property type="match status" value="1"/>
</dbReference>
<dbReference type="InterPro" id="IPR028081">
    <property type="entry name" value="Leu-bd"/>
</dbReference>
<name>A0ABT7AZR0_9CYAN</name>
<keyword evidence="5" id="KW-0472">Membrane</keyword>
<evidence type="ECO:0000256" key="2">
    <source>
        <dbReference type="ARBA" id="ARBA00022448"/>
    </source>
</evidence>
<evidence type="ECO:0000313" key="7">
    <source>
        <dbReference type="EMBL" id="MDJ1172409.1"/>
    </source>
</evidence>